<feature type="compositionally biased region" description="Polar residues" evidence="1">
    <location>
        <begin position="13"/>
        <end position="24"/>
    </location>
</feature>
<dbReference type="EMBL" id="WIGO01000379">
    <property type="protein sequence ID" value="KAF6814518.1"/>
    <property type="molecule type" value="Genomic_DNA"/>
</dbReference>
<proteinExistence type="predicted"/>
<keyword evidence="3" id="KW-1185">Reference proteome</keyword>
<feature type="compositionally biased region" description="Low complexity" evidence="1">
    <location>
        <begin position="90"/>
        <end position="117"/>
    </location>
</feature>
<gene>
    <name evidence="2" type="ORF">CPLU01_14381</name>
</gene>
<protein>
    <submittedName>
        <fullName evidence="2">Uncharacterized protein</fullName>
    </submittedName>
</protein>
<feature type="compositionally biased region" description="Basic and acidic residues" evidence="1">
    <location>
        <begin position="136"/>
        <end position="147"/>
    </location>
</feature>
<feature type="region of interest" description="Disordered" evidence="1">
    <location>
        <begin position="10"/>
        <end position="151"/>
    </location>
</feature>
<dbReference type="AlphaFoldDB" id="A0A8H6MZZ7"/>
<dbReference type="Proteomes" id="UP000654918">
    <property type="component" value="Unassembled WGS sequence"/>
</dbReference>
<evidence type="ECO:0000313" key="3">
    <source>
        <dbReference type="Proteomes" id="UP000654918"/>
    </source>
</evidence>
<feature type="compositionally biased region" description="Polar residues" evidence="1">
    <location>
        <begin position="119"/>
        <end position="131"/>
    </location>
</feature>
<feature type="compositionally biased region" description="Basic and acidic residues" evidence="1">
    <location>
        <begin position="45"/>
        <end position="54"/>
    </location>
</feature>
<feature type="compositionally biased region" description="Low complexity" evidence="1">
    <location>
        <begin position="73"/>
        <end position="83"/>
    </location>
</feature>
<reference evidence="2" key="1">
    <citation type="journal article" date="2020" name="Phytopathology">
        <title>Genome Sequence Resources of Colletotrichum truncatum, C. plurivorum, C. musicola, and C. sojae: Four Species Pathogenic to Soybean (Glycine max).</title>
        <authorList>
            <person name="Rogerio F."/>
            <person name="Boufleur T.R."/>
            <person name="Ciampi-Guillardi M."/>
            <person name="Sukno S.A."/>
            <person name="Thon M.R."/>
            <person name="Massola Junior N.S."/>
            <person name="Baroncelli R."/>
        </authorList>
    </citation>
    <scope>NUCLEOTIDE SEQUENCE</scope>
    <source>
        <strain evidence="2">LFN00145</strain>
    </source>
</reference>
<accession>A0A8H6MZZ7</accession>
<comment type="caution">
    <text evidence="2">The sequence shown here is derived from an EMBL/GenBank/DDBJ whole genome shotgun (WGS) entry which is preliminary data.</text>
</comment>
<organism evidence="2 3">
    <name type="scientific">Colletotrichum plurivorum</name>
    <dbReference type="NCBI Taxonomy" id="2175906"/>
    <lineage>
        <taxon>Eukaryota</taxon>
        <taxon>Fungi</taxon>
        <taxon>Dikarya</taxon>
        <taxon>Ascomycota</taxon>
        <taxon>Pezizomycotina</taxon>
        <taxon>Sordariomycetes</taxon>
        <taxon>Hypocreomycetidae</taxon>
        <taxon>Glomerellales</taxon>
        <taxon>Glomerellaceae</taxon>
        <taxon>Colletotrichum</taxon>
        <taxon>Colletotrichum orchidearum species complex</taxon>
    </lineage>
</organism>
<sequence length="201" mass="22567">MSWIVKFCGWLTGSDSSKSANQPDATELATRKTSSPDSIKEEEDTSKKPKESGKTDGPPRIGGGSSKEDGAKQQQQPPHQQRQPPQPNEQTLNQQPQSPQPNQTTQKNQNTNPQHQQDQPDTASQAPTRQGTAAPERPRESPQKKPDSYSVKRAFPFMESYLDMWEVRTFLDEKLGVDCYNIKDDIAELQRKSGRVESDEE</sequence>
<evidence type="ECO:0000313" key="2">
    <source>
        <dbReference type="EMBL" id="KAF6814518.1"/>
    </source>
</evidence>
<name>A0A8H6MZZ7_9PEZI</name>
<evidence type="ECO:0000256" key="1">
    <source>
        <dbReference type="SAM" id="MobiDB-lite"/>
    </source>
</evidence>